<dbReference type="Proteomes" id="UP000008460">
    <property type="component" value="Chromosome"/>
</dbReference>
<gene>
    <name evidence="1" type="ordered locus">Celf_3422</name>
</gene>
<reference evidence="1 2" key="1">
    <citation type="submission" date="2011-04" db="EMBL/GenBank/DDBJ databases">
        <title>Complete sequence of Cellulomonas fimi ATCC 484.</title>
        <authorList>
            <consortium name="US DOE Joint Genome Institute"/>
            <person name="Lucas S."/>
            <person name="Han J."/>
            <person name="Lapidus A."/>
            <person name="Cheng J.-F."/>
            <person name="Goodwin L."/>
            <person name="Pitluck S."/>
            <person name="Peters L."/>
            <person name="Chertkov O."/>
            <person name="Detter J.C."/>
            <person name="Han C."/>
            <person name="Tapia R."/>
            <person name="Land M."/>
            <person name="Hauser L."/>
            <person name="Kyrpides N."/>
            <person name="Ivanova N."/>
            <person name="Ovchinnikova G."/>
            <person name="Pagani I."/>
            <person name="Mead D."/>
            <person name="Brumm P."/>
            <person name="Woyke T."/>
        </authorList>
    </citation>
    <scope>NUCLEOTIDE SEQUENCE [LARGE SCALE GENOMIC DNA]</scope>
    <source>
        <strain evidence="2">ATCC 484 / DSM 20113 / JCM 1341 / NBRC 15513 / NCIMB 8980 / NCTC 7547</strain>
    </source>
</reference>
<dbReference type="STRING" id="590998.Celf_3422"/>
<dbReference type="KEGG" id="cfi:Celf_3422"/>
<proteinExistence type="predicted"/>
<dbReference type="AlphaFoldDB" id="F4H2B4"/>
<dbReference type="HOGENOM" id="CLU_3197668_0_0_11"/>
<name>F4H2B4_CELFA</name>
<evidence type="ECO:0000313" key="1">
    <source>
        <dbReference type="EMBL" id="AEE47534.1"/>
    </source>
</evidence>
<accession>F4H2B4</accession>
<keyword evidence="2" id="KW-1185">Reference proteome</keyword>
<protein>
    <submittedName>
        <fullName evidence="1">Uncharacterized protein</fullName>
    </submittedName>
</protein>
<evidence type="ECO:0000313" key="2">
    <source>
        <dbReference type="Proteomes" id="UP000008460"/>
    </source>
</evidence>
<dbReference type="EMBL" id="CP002666">
    <property type="protein sequence ID" value="AEE47534.1"/>
    <property type="molecule type" value="Genomic_DNA"/>
</dbReference>
<organism evidence="1 2">
    <name type="scientific">Cellulomonas fimi (strain ATCC 484 / DSM 20113 / JCM 1341 / CCUG 24087 / LMG 16345 / NBRC 15513 / NCIMB 8980 / NCTC 7547 / NRS-133)</name>
    <dbReference type="NCBI Taxonomy" id="590998"/>
    <lineage>
        <taxon>Bacteria</taxon>
        <taxon>Bacillati</taxon>
        <taxon>Actinomycetota</taxon>
        <taxon>Actinomycetes</taxon>
        <taxon>Micrococcales</taxon>
        <taxon>Cellulomonadaceae</taxon>
        <taxon>Cellulomonas</taxon>
    </lineage>
</organism>
<sequence length="45" mass="4718">MGMTFWHTAVLIGGAAAFLVALVVVASAGSLLAQWSRRERASSQV</sequence>